<proteinExistence type="predicted"/>
<protein>
    <submittedName>
        <fullName evidence="1">Uncharacterized protein</fullName>
    </submittedName>
</protein>
<dbReference type="HOGENOM" id="CLU_2741647_0_0_1"/>
<reference evidence="2" key="2">
    <citation type="submission" date="2015-01" db="EMBL/GenBank/DDBJ databases">
        <title>Evolutionary Origins and Diversification of the Mycorrhizal Mutualists.</title>
        <authorList>
            <consortium name="DOE Joint Genome Institute"/>
            <consortium name="Mycorrhizal Genomics Consortium"/>
            <person name="Kohler A."/>
            <person name="Kuo A."/>
            <person name="Nagy L.G."/>
            <person name="Floudas D."/>
            <person name="Copeland A."/>
            <person name="Barry K.W."/>
            <person name="Cichocki N."/>
            <person name="Veneault-Fourrey C."/>
            <person name="LaButti K."/>
            <person name="Lindquist E.A."/>
            <person name="Lipzen A."/>
            <person name="Lundell T."/>
            <person name="Morin E."/>
            <person name="Murat C."/>
            <person name="Riley R."/>
            <person name="Ohm R."/>
            <person name="Sun H."/>
            <person name="Tunlid A."/>
            <person name="Henrissat B."/>
            <person name="Grigoriev I.V."/>
            <person name="Hibbett D.S."/>
            <person name="Martin F."/>
        </authorList>
    </citation>
    <scope>NUCLEOTIDE SEQUENCE [LARGE SCALE GENOMIC DNA]</scope>
    <source>
        <strain evidence="2">MAFF 305830</strain>
    </source>
</reference>
<reference evidence="1 2" key="1">
    <citation type="submission" date="2014-04" db="EMBL/GenBank/DDBJ databases">
        <authorList>
            <consortium name="DOE Joint Genome Institute"/>
            <person name="Kuo A."/>
            <person name="Zuccaro A."/>
            <person name="Kohler A."/>
            <person name="Nagy L.G."/>
            <person name="Floudas D."/>
            <person name="Copeland A."/>
            <person name="Barry K.W."/>
            <person name="Cichocki N."/>
            <person name="Veneault-Fourrey C."/>
            <person name="LaButti K."/>
            <person name="Lindquist E.A."/>
            <person name="Lipzen A."/>
            <person name="Lundell T."/>
            <person name="Morin E."/>
            <person name="Murat C."/>
            <person name="Sun H."/>
            <person name="Tunlid A."/>
            <person name="Henrissat B."/>
            <person name="Grigoriev I.V."/>
            <person name="Hibbett D.S."/>
            <person name="Martin F."/>
            <person name="Nordberg H.P."/>
            <person name="Cantor M.N."/>
            <person name="Hua S.X."/>
        </authorList>
    </citation>
    <scope>NUCLEOTIDE SEQUENCE [LARGE SCALE GENOMIC DNA]</scope>
    <source>
        <strain evidence="1 2">MAFF 305830</strain>
    </source>
</reference>
<sequence>MARHRSCYRSWRIYSKVATRQTWHLLVNYVAVVLSNFHPNAPLPPYINPAAPPYEYGYPADEKAAFGPSRV</sequence>
<dbReference type="AlphaFoldDB" id="A0A0C3BEL7"/>
<dbReference type="Proteomes" id="UP000054097">
    <property type="component" value="Unassembled WGS sequence"/>
</dbReference>
<name>A0A0C3BEL7_SERVB</name>
<dbReference type="EMBL" id="KN824284">
    <property type="protein sequence ID" value="KIM30569.1"/>
    <property type="molecule type" value="Genomic_DNA"/>
</dbReference>
<evidence type="ECO:0000313" key="2">
    <source>
        <dbReference type="Proteomes" id="UP000054097"/>
    </source>
</evidence>
<evidence type="ECO:0000313" key="1">
    <source>
        <dbReference type="EMBL" id="KIM30569.1"/>
    </source>
</evidence>
<organism evidence="1 2">
    <name type="scientific">Serendipita vermifera MAFF 305830</name>
    <dbReference type="NCBI Taxonomy" id="933852"/>
    <lineage>
        <taxon>Eukaryota</taxon>
        <taxon>Fungi</taxon>
        <taxon>Dikarya</taxon>
        <taxon>Basidiomycota</taxon>
        <taxon>Agaricomycotina</taxon>
        <taxon>Agaricomycetes</taxon>
        <taxon>Sebacinales</taxon>
        <taxon>Serendipitaceae</taxon>
        <taxon>Serendipita</taxon>
    </lineage>
</organism>
<accession>A0A0C3BEL7</accession>
<keyword evidence="2" id="KW-1185">Reference proteome</keyword>
<gene>
    <name evidence="1" type="ORF">M408DRAFT_287605</name>
</gene>